<dbReference type="PANTHER" id="PTHR34066:SF1">
    <property type="entry name" value="DUF1764 FAMILY PROTEIN"/>
    <property type="match status" value="1"/>
</dbReference>
<accession>A0A2P4YYH9</accession>
<dbReference type="VEuPathDB" id="CryptoDB:CmeUKMEL1_04505"/>
<feature type="region of interest" description="Disordered" evidence="1">
    <location>
        <begin position="1"/>
        <end position="20"/>
    </location>
</feature>
<dbReference type="EMBL" id="JIBK01000008">
    <property type="protein sequence ID" value="POM82860.1"/>
    <property type="molecule type" value="Genomic_DNA"/>
</dbReference>
<dbReference type="Proteomes" id="UP000236928">
    <property type="component" value="Unassembled WGS sequence"/>
</dbReference>
<gene>
    <name evidence="2" type="ORF">CmeUKMEL1_04505</name>
</gene>
<dbReference type="AlphaFoldDB" id="A0A2P4YYH9"/>
<protein>
    <recommendedName>
        <fullName evidence="4">DUF1764 family protein</fullName>
    </recommendedName>
</protein>
<dbReference type="InterPro" id="IPR013885">
    <property type="entry name" value="DUF1764_euk"/>
</dbReference>
<proteinExistence type="predicted"/>
<reference evidence="2 3" key="1">
    <citation type="submission" date="2014-04" db="EMBL/GenBank/DDBJ databases">
        <title>Comparative Genomics of Cryptosporidium Species.</title>
        <authorList>
            <person name="Silva J.C."/>
            <person name="Su Q."/>
            <person name="Chalmers R."/>
            <person name="Chibucos M.C."/>
            <person name="Elwin K."/>
            <person name="Godinez A."/>
            <person name="Guo F."/>
            <person name="Huynh K."/>
            <person name="Orvis J."/>
            <person name="Ott S."/>
            <person name="Sadzewicz L."/>
            <person name="Sengamalay N."/>
            <person name="Shetty A."/>
            <person name="Sun M."/>
            <person name="Tallon L."/>
            <person name="Xiao L."/>
            <person name="Zhang H."/>
            <person name="Fraser C.M."/>
            <person name="Zhu G."/>
            <person name="Kissinger J."/>
            <person name="Widmer G."/>
        </authorList>
    </citation>
    <scope>NUCLEOTIDE SEQUENCE [LARGE SCALE GENOMIC DNA]</scope>
    <source>
        <strain evidence="2 3">UKMEL1</strain>
    </source>
</reference>
<comment type="caution">
    <text evidence="2">The sequence shown here is derived from an EMBL/GenBank/DDBJ whole genome shotgun (WGS) entry which is preliminary data.</text>
</comment>
<evidence type="ECO:0000256" key="1">
    <source>
        <dbReference type="SAM" id="MobiDB-lite"/>
    </source>
</evidence>
<dbReference type="PANTHER" id="PTHR34066">
    <property type="entry name" value="GROWTH FACTOR 2"/>
    <property type="match status" value="1"/>
</dbReference>
<evidence type="ECO:0000313" key="2">
    <source>
        <dbReference type="EMBL" id="POM82860.1"/>
    </source>
</evidence>
<sequence>MDSKKKKNLRSSNGDHKKNVVAKATGEINKIFETILNKKAGSKANSSARKQKNKLAKRIKKDNVIRNNTNKSLDINYGYVKPIRYLNDGLPVYRLEDINLGDGGGTPDCPFDCSCCF</sequence>
<keyword evidence="3" id="KW-1185">Reference proteome</keyword>
<dbReference type="Pfam" id="PF08576">
    <property type="entry name" value="DUF1764"/>
    <property type="match status" value="1"/>
</dbReference>
<evidence type="ECO:0008006" key="4">
    <source>
        <dbReference type="Google" id="ProtNLM"/>
    </source>
</evidence>
<organism evidence="2 3">
    <name type="scientific">Cryptosporidium meleagridis</name>
    <dbReference type="NCBI Taxonomy" id="93969"/>
    <lineage>
        <taxon>Eukaryota</taxon>
        <taxon>Sar</taxon>
        <taxon>Alveolata</taxon>
        <taxon>Apicomplexa</taxon>
        <taxon>Conoidasida</taxon>
        <taxon>Coccidia</taxon>
        <taxon>Eucoccidiorida</taxon>
        <taxon>Eimeriorina</taxon>
        <taxon>Cryptosporidiidae</taxon>
        <taxon>Cryptosporidium</taxon>
    </lineage>
</organism>
<name>A0A2P4YYH9_9CRYT</name>
<dbReference type="OrthoDB" id="343075at2759"/>
<evidence type="ECO:0000313" key="3">
    <source>
        <dbReference type="Proteomes" id="UP000236928"/>
    </source>
</evidence>